<evidence type="ECO:0000313" key="1">
    <source>
        <dbReference type="EMBL" id="MFC5270626.1"/>
    </source>
</evidence>
<name>A0ABW0EAJ0_9BACT</name>
<dbReference type="RefSeq" id="WP_378016992.1">
    <property type="nucleotide sequence ID" value="NZ_JBHSKT010000004.1"/>
</dbReference>
<keyword evidence="2" id="KW-1185">Reference proteome</keyword>
<evidence type="ECO:0008006" key="3">
    <source>
        <dbReference type="Google" id="ProtNLM"/>
    </source>
</evidence>
<comment type="caution">
    <text evidence="1">The sequence shown here is derived from an EMBL/GenBank/DDBJ whole genome shotgun (WGS) entry which is preliminary data.</text>
</comment>
<gene>
    <name evidence="1" type="ORF">ACFPIB_08410</name>
</gene>
<sequence>MQKLKSGLVLLMIAGFSGCQNEVKQETISNQIENQPEIADTSSIVPEKRIESIPDWVSEKMKSLKLDELYQLADFAKPSFIEGNFNNDNLKDVAALIFNKKTFEKGLLILHNGANKEYTVYGAGTEIQGMKDLDWIEIFERIP</sequence>
<proteinExistence type="predicted"/>
<organism evidence="1 2">
    <name type="scientific">Adhaeribacter terreus</name>
    <dbReference type="NCBI Taxonomy" id="529703"/>
    <lineage>
        <taxon>Bacteria</taxon>
        <taxon>Pseudomonadati</taxon>
        <taxon>Bacteroidota</taxon>
        <taxon>Cytophagia</taxon>
        <taxon>Cytophagales</taxon>
        <taxon>Hymenobacteraceae</taxon>
        <taxon>Adhaeribacter</taxon>
    </lineage>
</organism>
<accession>A0ABW0EAJ0</accession>
<dbReference type="EMBL" id="JBHSKT010000004">
    <property type="protein sequence ID" value="MFC5270626.1"/>
    <property type="molecule type" value="Genomic_DNA"/>
</dbReference>
<dbReference type="Proteomes" id="UP001596161">
    <property type="component" value="Unassembled WGS sequence"/>
</dbReference>
<dbReference type="PROSITE" id="PS51257">
    <property type="entry name" value="PROKAR_LIPOPROTEIN"/>
    <property type="match status" value="1"/>
</dbReference>
<protein>
    <recommendedName>
        <fullName evidence="3">Lipoprotein</fullName>
    </recommendedName>
</protein>
<reference evidence="2" key="1">
    <citation type="journal article" date="2019" name="Int. J. Syst. Evol. Microbiol.">
        <title>The Global Catalogue of Microorganisms (GCM) 10K type strain sequencing project: providing services to taxonomists for standard genome sequencing and annotation.</title>
        <authorList>
            <consortium name="The Broad Institute Genomics Platform"/>
            <consortium name="The Broad Institute Genome Sequencing Center for Infectious Disease"/>
            <person name="Wu L."/>
            <person name="Ma J."/>
        </authorList>
    </citation>
    <scope>NUCLEOTIDE SEQUENCE [LARGE SCALE GENOMIC DNA]</scope>
    <source>
        <strain evidence="2">KACC 12602</strain>
    </source>
</reference>
<evidence type="ECO:0000313" key="2">
    <source>
        <dbReference type="Proteomes" id="UP001596161"/>
    </source>
</evidence>